<keyword evidence="2" id="KW-1185">Reference proteome</keyword>
<comment type="caution">
    <text evidence="1">The sequence shown here is derived from an EMBL/GenBank/DDBJ whole genome shotgun (WGS) entry which is preliminary data.</text>
</comment>
<proteinExistence type="predicted"/>
<name>A0ABV5FFH7_9FLAO</name>
<gene>
    <name evidence="1" type="ORF">ACFFU9_15300</name>
</gene>
<protein>
    <submittedName>
        <fullName evidence="1">Uncharacterized protein</fullName>
    </submittedName>
</protein>
<reference evidence="1 2" key="1">
    <citation type="submission" date="2024-09" db="EMBL/GenBank/DDBJ databases">
        <authorList>
            <person name="Sun Q."/>
            <person name="Mori K."/>
        </authorList>
    </citation>
    <scope>NUCLEOTIDE SEQUENCE [LARGE SCALE GENOMIC DNA]</scope>
    <source>
        <strain evidence="1 2">CECT 8622</strain>
    </source>
</reference>
<dbReference type="RefSeq" id="WP_379862350.1">
    <property type="nucleotide sequence ID" value="NZ_JBHMFC010000103.1"/>
</dbReference>
<evidence type="ECO:0000313" key="2">
    <source>
        <dbReference type="Proteomes" id="UP001589585"/>
    </source>
</evidence>
<sequence>MKDKHLLVLLIMMIFTMNMVLAQNKQEPSPKKEYKASITKSIQKDIDKLLKEEFASRDAEYPERFILESFALNSPVAQLDIEKINKCFKKLTSPRNNFKNQFRLNHHNLDVLEMVYNMSGDIWFLNKMV</sequence>
<dbReference type="Proteomes" id="UP001589585">
    <property type="component" value="Unassembled WGS sequence"/>
</dbReference>
<organism evidence="1 2">
    <name type="scientific">Mariniflexile ostreae</name>
    <dbReference type="NCBI Taxonomy" id="1520892"/>
    <lineage>
        <taxon>Bacteria</taxon>
        <taxon>Pseudomonadati</taxon>
        <taxon>Bacteroidota</taxon>
        <taxon>Flavobacteriia</taxon>
        <taxon>Flavobacteriales</taxon>
        <taxon>Flavobacteriaceae</taxon>
        <taxon>Mariniflexile</taxon>
    </lineage>
</organism>
<evidence type="ECO:0000313" key="1">
    <source>
        <dbReference type="EMBL" id="MFB9058109.1"/>
    </source>
</evidence>
<accession>A0ABV5FFH7</accession>
<dbReference type="EMBL" id="JBHMFC010000103">
    <property type="protein sequence ID" value="MFB9058109.1"/>
    <property type="molecule type" value="Genomic_DNA"/>
</dbReference>